<dbReference type="Pfam" id="PF25991">
    <property type="entry name" value="KhtT_N"/>
    <property type="match status" value="1"/>
</dbReference>
<dbReference type="Pfam" id="PF02080">
    <property type="entry name" value="TrkA_C"/>
    <property type="match status" value="1"/>
</dbReference>
<feature type="transmembrane region" description="Helical" evidence="7">
    <location>
        <begin position="253"/>
        <end position="272"/>
    </location>
</feature>
<dbReference type="PANTHER" id="PTHR42751:SF4">
    <property type="entry name" value="K(+)_H(+) ANTIPORTER SUBUNIT KHTU"/>
    <property type="match status" value="1"/>
</dbReference>
<evidence type="ECO:0000256" key="4">
    <source>
        <dbReference type="ARBA" id="ARBA00022692"/>
    </source>
</evidence>
<feature type="transmembrane region" description="Helical" evidence="7">
    <location>
        <begin position="307"/>
        <end position="327"/>
    </location>
</feature>
<comment type="similarity">
    <text evidence="2">Belongs to the monovalent cation:proton antiporter 2 (CPA2) transporter (TC 2.A.37) family.</text>
</comment>
<evidence type="ECO:0000256" key="5">
    <source>
        <dbReference type="ARBA" id="ARBA00022989"/>
    </source>
</evidence>
<reference evidence="9" key="2">
    <citation type="submission" date="2020-02" db="EMBL/GenBank/DDBJ databases">
        <authorList>
            <person name="Studholme D.J."/>
        </authorList>
    </citation>
    <scope>NUCLEOTIDE SEQUENCE</scope>
    <source>
        <strain evidence="9">00238/432</strain>
    </source>
</reference>
<feature type="transmembrane region" description="Helical" evidence="7">
    <location>
        <begin position="339"/>
        <end position="363"/>
    </location>
</feature>
<feature type="transmembrane region" description="Helical" evidence="7">
    <location>
        <begin position="515"/>
        <end position="537"/>
    </location>
</feature>
<dbReference type="InterPro" id="IPR006153">
    <property type="entry name" value="Cation/H_exchanger_TM"/>
</dbReference>
<keyword evidence="3" id="KW-0813">Transport</keyword>
<dbReference type="Proteomes" id="UP000702964">
    <property type="component" value="Unassembled WGS sequence"/>
</dbReference>
<keyword evidence="4 7" id="KW-0812">Transmembrane</keyword>
<dbReference type="SUPFAM" id="SSF54534">
    <property type="entry name" value="FKBP-like"/>
    <property type="match status" value="1"/>
</dbReference>
<dbReference type="InterPro" id="IPR006037">
    <property type="entry name" value="RCK_C"/>
</dbReference>
<comment type="caution">
    <text evidence="9">The sequence shown here is derived from an EMBL/GenBank/DDBJ whole genome shotgun (WGS) entry which is preliminary data.</text>
</comment>
<dbReference type="EMBL" id="AOFI03000002">
    <property type="protein sequence ID" value="KAF4325791.1"/>
    <property type="molecule type" value="Genomic_DNA"/>
</dbReference>
<evidence type="ECO:0000313" key="9">
    <source>
        <dbReference type="EMBL" id="KAF4325791.1"/>
    </source>
</evidence>
<dbReference type="Gene3D" id="1.20.1530.20">
    <property type="match status" value="2"/>
</dbReference>
<gene>
    <name evidence="9" type="ORF">G195_000534</name>
</gene>
<accession>A0A8J4WR94</accession>
<evidence type="ECO:0000259" key="8">
    <source>
        <dbReference type="PROSITE" id="PS51202"/>
    </source>
</evidence>
<dbReference type="PANTHER" id="PTHR42751">
    <property type="entry name" value="SODIUM/HYDROGEN EXCHANGER FAMILY/TRKA DOMAIN PROTEIN"/>
    <property type="match status" value="1"/>
</dbReference>
<keyword evidence="5 7" id="KW-1133">Transmembrane helix</keyword>
<dbReference type="GO" id="GO:0006813">
    <property type="term" value="P:potassium ion transport"/>
    <property type="evidence" value="ECO:0007669"/>
    <property type="project" value="InterPro"/>
</dbReference>
<keyword evidence="6 7" id="KW-0472">Membrane</keyword>
<name>A0A8J4WR94_9STRA</name>
<dbReference type="InterPro" id="IPR038770">
    <property type="entry name" value="Na+/solute_symporter_sf"/>
</dbReference>
<dbReference type="Gene3D" id="3.10.50.30">
    <property type="entry name" value="Transcription elongation factor, GreA/GreB, C-terminal domain"/>
    <property type="match status" value="1"/>
</dbReference>
<proteinExistence type="inferred from homology"/>
<feature type="domain" description="RCK C-terminal" evidence="8">
    <location>
        <begin position="171"/>
        <end position="256"/>
    </location>
</feature>
<evidence type="ECO:0000256" key="3">
    <source>
        <dbReference type="ARBA" id="ARBA00022448"/>
    </source>
</evidence>
<dbReference type="GO" id="GO:0015297">
    <property type="term" value="F:antiporter activity"/>
    <property type="evidence" value="ECO:0007669"/>
    <property type="project" value="InterPro"/>
</dbReference>
<evidence type="ECO:0000256" key="2">
    <source>
        <dbReference type="ARBA" id="ARBA00005551"/>
    </source>
</evidence>
<evidence type="ECO:0000313" key="10">
    <source>
        <dbReference type="Proteomes" id="UP000702964"/>
    </source>
</evidence>
<dbReference type="AlphaFoldDB" id="A0A8J4WR94"/>
<evidence type="ECO:0000256" key="6">
    <source>
        <dbReference type="ARBA" id="ARBA00023136"/>
    </source>
</evidence>
<organism evidence="9 10">
    <name type="scientific">Phytophthora kernoviae 00238/432</name>
    <dbReference type="NCBI Taxonomy" id="1284355"/>
    <lineage>
        <taxon>Eukaryota</taxon>
        <taxon>Sar</taxon>
        <taxon>Stramenopiles</taxon>
        <taxon>Oomycota</taxon>
        <taxon>Peronosporomycetes</taxon>
        <taxon>Peronosporales</taxon>
        <taxon>Peronosporaceae</taxon>
        <taxon>Phytophthora</taxon>
    </lineage>
</organism>
<feature type="transmembrane region" description="Helical" evidence="7">
    <location>
        <begin position="454"/>
        <end position="478"/>
    </location>
</feature>
<dbReference type="GO" id="GO:0032784">
    <property type="term" value="P:regulation of DNA-templated transcription elongation"/>
    <property type="evidence" value="ECO:0007669"/>
    <property type="project" value="InterPro"/>
</dbReference>
<feature type="transmembrane region" description="Helical" evidence="7">
    <location>
        <begin position="278"/>
        <end position="300"/>
    </location>
</feature>
<dbReference type="SUPFAM" id="SSF116726">
    <property type="entry name" value="TrkA C-terminal domain-like"/>
    <property type="match status" value="1"/>
</dbReference>
<dbReference type="GO" id="GO:1902600">
    <property type="term" value="P:proton transmembrane transport"/>
    <property type="evidence" value="ECO:0007669"/>
    <property type="project" value="InterPro"/>
</dbReference>
<comment type="subcellular location">
    <subcellularLocation>
        <location evidence="1">Membrane</location>
        <topology evidence="1">Multi-pass membrane protein</topology>
    </subcellularLocation>
</comment>
<dbReference type="PROSITE" id="PS51202">
    <property type="entry name" value="RCK_C"/>
    <property type="match status" value="1"/>
</dbReference>
<feature type="transmembrane region" description="Helical" evidence="7">
    <location>
        <begin position="429"/>
        <end position="448"/>
    </location>
</feature>
<evidence type="ECO:0000256" key="7">
    <source>
        <dbReference type="SAM" id="Phobius"/>
    </source>
</evidence>
<dbReference type="GO" id="GO:0016020">
    <property type="term" value="C:membrane"/>
    <property type="evidence" value="ECO:0007669"/>
    <property type="project" value="UniProtKB-SubCell"/>
</dbReference>
<reference evidence="9" key="1">
    <citation type="journal article" date="2015" name="Genom Data">
        <title>Draft genome sequences of Phytophthora kernoviae and Phytophthora ramorum lineage EU2 from Scotland.</title>
        <authorList>
            <person name="Sambles C."/>
            <person name="Schlenzig A."/>
            <person name="O'Neill P."/>
            <person name="Grant M."/>
            <person name="Studholme D.J."/>
        </authorList>
    </citation>
    <scope>NUCLEOTIDE SEQUENCE</scope>
    <source>
        <strain evidence="9">00238/432</strain>
    </source>
</reference>
<dbReference type="GO" id="GO:0008324">
    <property type="term" value="F:monoatomic cation transmembrane transporter activity"/>
    <property type="evidence" value="ECO:0007669"/>
    <property type="project" value="InterPro"/>
</dbReference>
<dbReference type="Pfam" id="PF00999">
    <property type="entry name" value="Na_H_Exchanger"/>
    <property type="match status" value="1"/>
</dbReference>
<dbReference type="InterPro" id="IPR001437">
    <property type="entry name" value="Tscrpt_elong_fac_GreA/B_C"/>
</dbReference>
<sequence length="561" mass="61420">MERLLANYTTCVEKLLLGSDEALDSVVLIGSLIRFEYVDFHTSDSFTIGMPDDADPDAGRISFLSPVGRQLLLGLKGEVRSINIPAGSMRIMHFKETDLPGIGRKYWLHTRSGEHLVIVIHNDERRDLFHMESGDSPEELGDMVSLVTLDDDEARAVAAIVGGMTYKPTYQDEREVMLEGLLIEWLRIEPHSESIGRTIGELNIRQATGAVILAVVEKNRTKQFNPGPDYTFTAGATVVVAGERDQIKLLKRLGILFLLFYLGLEFSVSRLLKSGKAILTGGMFYVGLNFASGLLLGWFMELPLKETLVVCGIMTSSSTAIVAKVLVDLKRTANPETEIIMGMIMFDDLFIAIHISILTGLVLSRKCIKYIDKALNIKSSELFLLTVMTLLFLVAGFSETLHVAEAIGALMMGLVLGESRHASRIEHQIMPFKDFFGAIFFFSFGLTIEPSSLGGAVGMTIIAVVLTIASNYGAGMIAGRLAGMTPKASLNVGFTLVSRGEFSIIMANIGKAGGLMASIQSFAVLYVLILAVLGPILTKESPWIYAQYARLRKRMRGKETG</sequence>
<feature type="transmembrane region" description="Helical" evidence="7">
    <location>
        <begin position="375"/>
        <end position="395"/>
    </location>
</feature>
<protein>
    <recommendedName>
        <fullName evidence="8">RCK C-terminal domain-containing protein</fullName>
    </recommendedName>
</protein>
<dbReference type="InterPro" id="IPR036721">
    <property type="entry name" value="RCK_C_sf"/>
</dbReference>
<dbReference type="GO" id="GO:0003677">
    <property type="term" value="F:DNA binding"/>
    <property type="evidence" value="ECO:0007669"/>
    <property type="project" value="InterPro"/>
</dbReference>
<dbReference type="InterPro" id="IPR036953">
    <property type="entry name" value="GreA/GreB_C_sf"/>
</dbReference>
<dbReference type="Pfam" id="PF01272">
    <property type="entry name" value="GreA_GreB"/>
    <property type="match status" value="1"/>
</dbReference>
<dbReference type="InterPro" id="IPR058776">
    <property type="entry name" value="KhtT-like_N"/>
</dbReference>
<evidence type="ECO:0000256" key="1">
    <source>
        <dbReference type="ARBA" id="ARBA00004141"/>
    </source>
</evidence>